<feature type="compositionally biased region" description="Low complexity" evidence="2">
    <location>
        <begin position="34"/>
        <end position="44"/>
    </location>
</feature>
<evidence type="ECO:0000256" key="2">
    <source>
        <dbReference type="SAM" id="MobiDB-lite"/>
    </source>
</evidence>
<dbReference type="EMBL" id="MU806532">
    <property type="protein sequence ID" value="KAJ3834440.1"/>
    <property type="molecule type" value="Genomic_DNA"/>
</dbReference>
<organism evidence="3 4">
    <name type="scientific">Lentinula raphanica</name>
    <dbReference type="NCBI Taxonomy" id="153919"/>
    <lineage>
        <taxon>Eukaryota</taxon>
        <taxon>Fungi</taxon>
        <taxon>Dikarya</taxon>
        <taxon>Basidiomycota</taxon>
        <taxon>Agaricomycotina</taxon>
        <taxon>Agaricomycetes</taxon>
        <taxon>Agaricomycetidae</taxon>
        <taxon>Agaricales</taxon>
        <taxon>Marasmiineae</taxon>
        <taxon>Omphalotaceae</taxon>
        <taxon>Lentinula</taxon>
    </lineage>
</organism>
<name>A0AA38P1A4_9AGAR</name>
<reference evidence="3" key="1">
    <citation type="submission" date="2022-08" db="EMBL/GenBank/DDBJ databases">
        <authorList>
            <consortium name="DOE Joint Genome Institute"/>
            <person name="Min B."/>
            <person name="Riley R."/>
            <person name="Sierra-Patev S."/>
            <person name="Naranjo-Ortiz M."/>
            <person name="Looney B."/>
            <person name="Konkel Z."/>
            <person name="Slot J.C."/>
            <person name="Sakamoto Y."/>
            <person name="Steenwyk J.L."/>
            <person name="Rokas A."/>
            <person name="Carro J."/>
            <person name="Camarero S."/>
            <person name="Ferreira P."/>
            <person name="Molpeceres G."/>
            <person name="Ruiz-Duenas F.J."/>
            <person name="Serrano A."/>
            <person name="Henrissat B."/>
            <person name="Drula E."/>
            <person name="Hughes K.W."/>
            <person name="Mata J.L."/>
            <person name="Ishikawa N.K."/>
            <person name="Vargas-Isla R."/>
            <person name="Ushijima S."/>
            <person name="Smith C.A."/>
            <person name="Ahrendt S."/>
            <person name="Andreopoulos W."/>
            <person name="He G."/>
            <person name="Labutti K."/>
            <person name="Lipzen A."/>
            <person name="Ng V."/>
            <person name="Sandor L."/>
            <person name="Barry K."/>
            <person name="Martinez A.T."/>
            <person name="Xiao Y."/>
            <person name="Gibbons J.G."/>
            <person name="Terashima K."/>
            <person name="Hibbett D.S."/>
            <person name="Grigoriev I.V."/>
        </authorList>
    </citation>
    <scope>NUCLEOTIDE SEQUENCE</scope>
    <source>
        <strain evidence="3">TFB9207</strain>
    </source>
</reference>
<evidence type="ECO:0000256" key="1">
    <source>
        <dbReference type="SAM" id="Coils"/>
    </source>
</evidence>
<accession>A0AA38P1A4</accession>
<keyword evidence="4" id="KW-1185">Reference proteome</keyword>
<evidence type="ECO:0000313" key="3">
    <source>
        <dbReference type="EMBL" id="KAJ3834440.1"/>
    </source>
</evidence>
<protein>
    <submittedName>
        <fullName evidence="3">Uncharacterized protein</fullName>
    </submittedName>
</protein>
<sequence>MKAGEDERFICINRVPKEQPWSSSKSEAKKMAQDSSSSTDSMWSQDGAEITTGLESSTGDEISIISVGKLSDEMPNYDLVQTVKLPSDNGMTVLDVAALAAAISSSAMNYSLHHHMCWWFSAMFFKTAVASWHVEDRVKERALFRKQGKIFGFCIVKPDTCELVLPENSDYNRLVKKCQKAVRSRSQAETDEVQQITQDILGAMDRDTEQMKVEPISLRTIKDAFQKERKRLEQVIQQNIDDRYKVVREHAQLTEDIRKKEAELRRKDQEIRRKDQELRKKDQELGKKDELIMIRQREPEIVKRRAVASFQA</sequence>
<dbReference type="AlphaFoldDB" id="A0AA38P1A4"/>
<proteinExistence type="predicted"/>
<feature type="coiled-coil region" evidence="1">
    <location>
        <begin position="218"/>
        <end position="284"/>
    </location>
</feature>
<keyword evidence="1" id="KW-0175">Coiled coil</keyword>
<comment type="caution">
    <text evidence="3">The sequence shown here is derived from an EMBL/GenBank/DDBJ whole genome shotgun (WGS) entry which is preliminary data.</text>
</comment>
<dbReference type="Proteomes" id="UP001163846">
    <property type="component" value="Unassembled WGS sequence"/>
</dbReference>
<evidence type="ECO:0000313" key="4">
    <source>
        <dbReference type="Proteomes" id="UP001163846"/>
    </source>
</evidence>
<feature type="region of interest" description="Disordered" evidence="2">
    <location>
        <begin position="18"/>
        <end position="44"/>
    </location>
</feature>
<gene>
    <name evidence="3" type="ORF">F5878DRAFT_728203</name>
</gene>